<keyword evidence="5" id="KW-0548">Nucleotidyltransferase</keyword>
<comment type="catalytic activity">
    <reaction evidence="6">
        <text>N-acetyl-alpha-D-glucosamine 1-phosphate + UTP + H(+) = UDP-N-acetyl-alpha-D-glucosamine + diphosphate</text>
        <dbReference type="Rhea" id="RHEA:13509"/>
        <dbReference type="ChEBI" id="CHEBI:15378"/>
        <dbReference type="ChEBI" id="CHEBI:33019"/>
        <dbReference type="ChEBI" id="CHEBI:46398"/>
        <dbReference type="ChEBI" id="CHEBI:57705"/>
        <dbReference type="ChEBI" id="CHEBI:57776"/>
        <dbReference type="EC" id="2.7.7.23"/>
    </reaction>
</comment>
<comment type="similarity">
    <text evidence="2">Belongs to the UDPGP type 1 family.</text>
</comment>
<dbReference type="InterPro" id="IPR002618">
    <property type="entry name" value="UDPGP_fam"/>
</dbReference>
<dbReference type="SUPFAM" id="SSF53448">
    <property type="entry name" value="Nucleotide-diphospho-sugar transferases"/>
    <property type="match status" value="1"/>
</dbReference>
<dbReference type="Pfam" id="PF01704">
    <property type="entry name" value="UDPGP"/>
    <property type="match status" value="1"/>
</dbReference>
<dbReference type="InterPro" id="IPR039741">
    <property type="entry name" value="UDP-sugar_pyrophosphorylase"/>
</dbReference>
<evidence type="ECO:0000256" key="3">
    <source>
        <dbReference type="ARBA" id="ARBA00012457"/>
    </source>
</evidence>
<keyword evidence="4" id="KW-0808">Transferase</keyword>
<keyword evidence="8" id="KW-1185">Reference proteome</keyword>
<evidence type="ECO:0000256" key="4">
    <source>
        <dbReference type="ARBA" id="ARBA00022679"/>
    </source>
</evidence>
<comment type="pathway">
    <text evidence="1">Nucleotide-sugar biosynthesis; UDP-N-acetyl-alpha-D-glucosamine biosynthesis; UDP-N-acetyl-alpha-D-glucosamine from N-acetyl-alpha-D-glucosamine 1-phosphate: step 1/1.</text>
</comment>
<evidence type="ECO:0000313" key="8">
    <source>
        <dbReference type="Proteomes" id="UP001472866"/>
    </source>
</evidence>
<proteinExistence type="inferred from homology"/>
<accession>A0AAX4PAY9</accession>
<dbReference type="EMBL" id="CP151507">
    <property type="protein sequence ID" value="WZN63167.1"/>
    <property type="molecule type" value="Genomic_DNA"/>
</dbReference>
<dbReference type="CDD" id="cd04193">
    <property type="entry name" value="UDPGlcNAc_PPase"/>
    <property type="match status" value="1"/>
</dbReference>
<dbReference type="Gene3D" id="3.90.550.10">
    <property type="entry name" value="Spore Coat Polysaccharide Biosynthesis Protein SpsA, Chain A"/>
    <property type="match status" value="1"/>
</dbReference>
<evidence type="ECO:0000256" key="1">
    <source>
        <dbReference type="ARBA" id="ARBA00005208"/>
    </source>
</evidence>
<organism evidence="7 8">
    <name type="scientific">Chloropicon roscoffensis</name>
    <dbReference type="NCBI Taxonomy" id="1461544"/>
    <lineage>
        <taxon>Eukaryota</taxon>
        <taxon>Viridiplantae</taxon>
        <taxon>Chlorophyta</taxon>
        <taxon>Chloropicophyceae</taxon>
        <taxon>Chloropicales</taxon>
        <taxon>Chloropicaceae</taxon>
        <taxon>Chloropicon</taxon>
    </lineage>
</organism>
<evidence type="ECO:0000256" key="6">
    <source>
        <dbReference type="ARBA" id="ARBA00048493"/>
    </source>
</evidence>
<evidence type="ECO:0000256" key="2">
    <source>
        <dbReference type="ARBA" id="ARBA00010401"/>
    </source>
</evidence>
<dbReference type="PANTHER" id="PTHR11952:SF2">
    <property type="entry name" value="LD24639P"/>
    <property type="match status" value="1"/>
</dbReference>
<reference evidence="7 8" key="1">
    <citation type="submission" date="2024-03" db="EMBL/GenBank/DDBJ databases">
        <title>Complete genome sequence of the green alga Chloropicon roscoffensis RCC1871.</title>
        <authorList>
            <person name="Lemieux C."/>
            <person name="Pombert J.-F."/>
            <person name="Otis C."/>
            <person name="Turmel M."/>
        </authorList>
    </citation>
    <scope>NUCLEOTIDE SEQUENCE [LARGE SCALE GENOMIC DNA]</scope>
    <source>
        <strain evidence="7 8">RCC1871</strain>
    </source>
</reference>
<dbReference type="InterPro" id="IPR029044">
    <property type="entry name" value="Nucleotide-diphossugar_trans"/>
</dbReference>
<protein>
    <recommendedName>
        <fullName evidence="3">UDP-N-acetylglucosamine diphosphorylase</fullName>
        <ecNumber evidence="3">2.7.7.23</ecNumber>
    </recommendedName>
</protein>
<evidence type="ECO:0000313" key="7">
    <source>
        <dbReference type="EMBL" id="WZN63167.1"/>
    </source>
</evidence>
<dbReference type="GO" id="GO:0006048">
    <property type="term" value="P:UDP-N-acetylglucosamine biosynthetic process"/>
    <property type="evidence" value="ECO:0007669"/>
    <property type="project" value="TreeGrafter"/>
</dbReference>
<dbReference type="PANTHER" id="PTHR11952">
    <property type="entry name" value="UDP- GLUCOSE PYROPHOSPHORYLASE"/>
    <property type="match status" value="1"/>
</dbReference>
<dbReference type="GO" id="GO:0003977">
    <property type="term" value="F:UDP-N-acetylglucosamine diphosphorylase activity"/>
    <property type="evidence" value="ECO:0007669"/>
    <property type="project" value="UniProtKB-EC"/>
</dbReference>
<dbReference type="AlphaFoldDB" id="A0AAX4PAY9"/>
<evidence type="ECO:0000256" key="5">
    <source>
        <dbReference type="ARBA" id="ARBA00022695"/>
    </source>
</evidence>
<sequence length="451" mass="49339">MASMVAEDEGEGKGPPRAIQDLLKEAGQERVVRFWGELSDGERRALCDQVESLKLGEVRGYLDAARESALRGEGQGAPEPVGADQVCSRSALSADKREEYVAEGLGLIAEGKVGVVLMAGGQGTRLGTKLPKGCVDLGLSDSRTLFRVQAERISRLQSLAASAKFGEGAEVRNPVMWYIMLSDATRVHTERYFRENSYFGLNESQVRMFNQGKLPCVTEQGEVLLESRGKVAEAPDGNGGIYEALLVSGCLQSMRERGVEYVDCYCVDNLLAKIADPLLVGYCSKFGADLGCRTLAKSSPNERVGVFVKSGGGGVGVVEYSELDPEMSARVANPTTGELYYNWSNICMQYYTVDFLERVCREGRAALGHHLAVKTIPTVDGEARGVKLEQFIFDVFHLATRSCLLEVRREEEFAPIKSEIESATAALAALEKKWAESGSTEDFHAWWYLLP</sequence>
<gene>
    <name evidence="7" type="ORF">HKI87_07g47120</name>
</gene>
<dbReference type="EC" id="2.7.7.23" evidence="3"/>
<name>A0AAX4PAY9_9CHLO</name>
<dbReference type="Proteomes" id="UP001472866">
    <property type="component" value="Chromosome 07"/>
</dbReference>